<dbReference type="PANTHER" id="PTHR34535">
    <property type="entry name" value="HYDROGENASE MATURATION FACTOR HYPA"/>
    <property type="match status" value="1"/>
</dbReference>
<keyword evidence="3 4" id="KW-0862">Zinc</keyword>
<organism evidence="5">
    <name type="scientific">Fervidicoccus fontis</name>
    <dbReference type="NCBI Taxonomy" id="683846"/>
    <lineage>
        <taxon>Archaea</taxon>
        <taxon>Thermoproteota</taxon>
        <taxon>Thermoprotei</taxon>
        <taxon>Fervidicoccales</taxon>
        <taxon>Fervidicoccaceae</taxon>
        <taxon>Fervidicoccus</taxon>
    </lineage>
</organism>
<comment type="caution">
    <text evidence="5">The sequence shown here is derived from an EMBL/GenBank/DDBJ whole genome shotgun (WGS) entry which is preliminary data.</text>
</comment>
<evidence type="ECO:0000256" key="2">
    <source>
        <dbReference type="ARBA" id="ARBA00022723"/>
    </source>
</evidence>
<evidence type="ECO:0000256" key="1">
    <source>
        <dbReference type="ARBA" id="ARBA00022596"/>
    </source>
</evidence>
<dbReference type="GO" id="GO:0051604">
    <property type="term" value="P:protein maturation"/>
    <property type="evidence" value="ECO:0007669"/>
    <property type="project" value="InterPro"/>
</dbReference>
<evidence type="ECO:0000256" key="3">
    <source>
        <dbReference type="ARBA" id="ARBA00022833"/>
    </source>
</evidence>
<dbReference type="InterPro" id="IPR000688">
    <property type="entry name" value="HypA/HybF"/>
</dbReference>
<keyword evidence="2 4" id="KW-0479">Metal-binding</keyword>
<dbReference type="Gene3D" id="3.30.2320.80">
    <property type="match status" value="1"/>
</dbReference>
<gene>
    <name evidence="4 5" type="primary">hypA</name>
    <name evidence="5" type="ORF">ENO36_00760</name>
</gene>
<reference evidence="5" key="1">
    <citation type="journal article" date="2020" name="mSystems">
        <title>Genome- and Community-Level Interaction Insights into Carbon Utilization and Element Cycling Functions of Hydrothermarchaeota in Hydrothermal Sediment.</title>
        <authorList>
            <person name="Zhou Z."/>
            <person name="Liu Y."/>
            <person name="Xu W."/>
            <person name="Pan J."/>
            <person name="Luo Z.H."/>
            <person name="Li M."/>
        </authorList>
    </citation>
    <scope>NUCLEOTIDE SEQUENCE [LARGE SCALE GENOMIC DNA]</scope>
    <source>
        <strain evidence="5">SpSt-1259</strain>
    </source>
</reference>
<dbReference type="EMBL" id="DSFE01000021">
    <property type="protein sequence ID" value="HEU97374.1"/>
    <property type="molecule type" value="Genomic_DNA"/>
</dbReference>
<evidence type="ECO:0000256" key="4">
    <source>
        <dbReference type="HAMAP-Rule" id="MF_00213"/>
    </source>
</evidence>
<sequence length="130" mass="15056">MVHEWALAESVALLLSEKLNGKKARRIVLAVGRLQSIDMDVFDFALRELIKQHELDVEKIEYRTIEAELKCRSCGYSWKLIPEELGSEVSEMIHFIPESIHSFLSCPKCNSRDYEIVRGRGVYIEEMEVL</sequence>
<keyword evidence="1 4" id="KW-0533">Nickel</keyword>
<feature type="binding site" evidence="4">
    <location>
        <position position="71"/>
    </location>
    <ligand>
        <name>Zn(2+)</name>
        <dbReference type="ChEBI" id="CHEBI:29105"/>
    </ligand>
</feature>
<dbReference type="NCBIfam" id="NF003008">
    <property type="entry name" value="PRK03824.1"/>
    <property type="match status" value="1"/>
</dbReference>
<feature type="binding site" evidence="4">
    <location>
        <position position="3"/>
    </location>
    <ligand>
        <name>Ni(2+)</name>
        <dbReference type="ChEBI" id="CHEBI:49786"/>
    </ligand>
</feature>
<evidence type="ECO:0000313" key="5">
    <source>
        <dbReference type="EMBL" id="HEU97374.1"/>
    </source>
</evidence>
<feature type="binding site" evidence="4">
    <location>
        <position position="74"/>
    </location>
    <ligand>
        <name>Zn(2+)</name>
        <dbReference type="ChEBI" id="CHEBI:29105"/>
    </ligand>
</feature>
<protein>
    <recommendedName>
        <fullName evidence="4">Hydrogenase maturation factor HypA</fullName>
    </recommendedName>
</protein>
<feature type="binding site" evidence="4">
    <location>
        <position position="106"/>
    </location>
    <ligand>
        <name>Zn(2+)</name>
        <dbReference type="ChEBI" id="CHEBI:29105"/>
    </ligand>
</feature>
<dbReference type="HAMAP" id="MF_00213">
    <property type="entry name" value="HypA_HybF"/>
    <property type="match status" value="1"/>
</dbReference>
<dbReference type="Proteomes" id="UP000885664">
    <property type="component" value="Unassembled WGS sequence"/>
</dbReference>
<name>A0A7C2YRJ7_9CREN</name>
<dbReference type="GO" id="GO:0008270">
    <property type="term" value="F:zinc ion binding"/>
    <property type="evidence" value="ECO:0007669"/>
    <property type="project" value="UniProtKB-UniRule"/>
</dbReference>
<proteinExistence type="inferred from homology"/>
<dbReference type="PIRSF" id="PIRSF004761">
    <property type="entry name" value="Hydrgn_mat_HypA"/>
    <property type="match status" value="1"/>
</dbReference>
<dbReference type="GO" id="GO:0016151">
    <property type="term" value="F:nickel cation binding"/>
    <property type="evidence" value="ECO:0007669"/>
    <property type="project" value="UniProtKB-UniRule"/>
</dbReference>
<dbReference type="Pfam" id="PF01155">
    <property type="entry name" value="HypA"/>
    <property type="match status" value="1"/>
</dbReference>
<dbReference type="PANTHER" id="PTHR34535:SF3">
    <property type="entry name" value="HYDROGENASE MATURATION FACTOR HYPA"/>
    <property type="match status" value="1"/>
</dbReference>
<dbReference type="AlphaFoldDB" id="A0A7C2YRJ7"/>
<comment type="similarity">
    <text evidence="4">Belongs to the HypA/HybF family.</text>
</comment>
<comment type="function">
    <text evidence="4">Involved in the maturation of [NiFe] hydrogenases. Required for nickel insertion into the metal center of the hydrogenase.</text>
</comment>
<accession>A0A7C2YRJ7</accession>
<feature type="binding site" evidence="4">
    <location>
        <position position="109"/>
    </location>
    <ligand>
        <name>Zn(2+)</name>
        <dbReference type="ChEBI" id="CHEBI:29105"/>
    </ligand>
</feature>